<organism evidence="2 3">
    <name type="scientific">Elysia marginata</name>
    <dbReference type="NCBI Taxonomy" id="1093978"/>
    <lineage>
        <taxon>Eukaryota</taxon>
        <taxon>Metazoa</taxon>
        <taxon>Spiralia</taxon>
        <taxon>Lophotrochozoa</taxon>
        <taxon>Mollusca</taxon>
        <taxon>Gastropoda</taxon>
        <taxon>Heterobranchia</taxon>
        <taxon>Euthyneura</taxon>
        <taxon>Panpulmonata</taxon>
        <taxon>Sacoglossa</taxon>
        <taxon>Placobranchoidea</taxon>
        <taxon>Plakobranchidae</taxon>
        <taxon>Elysia</taxon>
    </lineage>
</organism>
<accession>A0AAV4FCP4</accession>
<evidence type="ECO:0000313" key="2">
    <source>
        <dbReference type="EMBL" id="GFR70130.1"/>
    </source>
</evidence>
<comment type="caution">
    <text evidence="2">The sequence shown here is derived from an EMBL/GenBank/DDBJ whole genome shotgun (WGS) entry which is preliminary data.</text>
</comment>
<evidence type="ECO:0000256" key="1">
    <source>
        <dbReference type="SAM" id="MobiDB-lite"/>
    </source>
</evidence>
<evidence type="ECO:0000313" key="3">
    <source>
        <dbReference type="Proteomes" id="UP000762676"/>
    </source>
</evidence>
<feature type="region of interest" description="Disordered" evidence="1">
    <location>
        <begin position="69"/>
        <end position="132"/>
    </location>
</feature>
<gene>
    <name evidence="2" type="ORF">ElyMa_000321300</name>
</gene>
<dbReference type="AlphaFoldDB" id="A0AAV4FCP4"/>
<keyword evidence="3" id="KW-1185">Reference proteome</keyword>
<feature type="compositionally biased region" description="Pro residues" evidence="1">
    <location>
        <begin position="75"/>
        <end position="84"/>
    </location>
</feature>
<dbReference type="EMBL" id="BMAT01000636">
    <property type="protein sequence ID" value="GFR70130.1"/>
    <property type="molecule type" value="Genomic_DNA"/>
</dbReference>
<reference evidence="2 3" key="1">
    <citation type="journal article" date="2021" name="Elife">
        <title>Chloroplast acquisition without the gene transfer in kleptoplastic sea slugs, Plakobranchus ocellatus.</title>
        <authorList>
            <person name="Maeda T."/>
            <person name="Takahashi S."/>
            <person name="Yoshida T."/>
            <person name="Shimamura S."/>
            <person name="Takaki Y."/>
            <person name="Nagai Y."/>
            <person name="Toyoda A."/>
            <person name="Suzuki Y."/>
            <person name="Arimoto A."/>
            <person name="Ishii H."/>
            <person name="Satoh N."/>
            <person name="Nishiyama T."/>
            <person name="Hasebe M."/>
            <person name="Maruyama T."/>
            <person name="Minagawa J."/>
            <person name="Obokata J."/>
            <person name="Shigenobu S."/>
        </authorList>
    </citation>
    <scope>NUCLEOTIDE SEQUENCE [LARGE SCALE GENOMIC DNA]</scope>
</reference>
<protein>
    <submittedName>
        <fullName evidence="2">Uncharacterized protein</fullName>
    </submittedName>
</protein>
<dbReference type="Proteomes" id="UP000762676">
    <property type="component" value="Unassembled WGS sequence"/>
</dbReference>
<feature type="compositionally biased region" description="Low complexity" evidence="1">
    <location>
        <begin position="96"/>
        <end position="110"/>
    </location>
</feature>
<name>A0AAV4FCP4_9GAST</name>
<sequence length="132" mass="14518">MFKATLRRIRAGIVFPSEVFSENSDFNDDFNDRGSCVDVEPLNGSSPSIQQRELDIRLGGAQPVSIKVASSRLSSPPPPLPPIQPSFHKGSNNEITIHTTTTTRQPTGKKTTQEKLGLLSQRKGEIQTFRGK</sequence>
<proteinExistence type="predicted"/>